<dbReference type="NCBIfam" id="TIGR03570">
    <property type="entry name" value="NeuD_NnaD"/>
    <property type="match status" value="1"/>
</dbReference>
<feature type="active site" description="Proton acceptor" evidence="2">
    <location>
        <position position="137"/>
    </location>
</feature>
<dbReference type="InterPro" id="IPR011004">
    <property type="entry name" value="Trimer_LpxA-like_sf"/>
</dbReference>
<dbReference type="Gene3D" id="3.40.50.20">
    <property type="match status" value="1"/>
</dbReference>
<feature type="binding site" evidence="3">
    <location>
        <position position="70"/>
    </location>
    <ligand>
        <name>substrate</name>
    </ligand>
</feature>
<dbReference type="Pfam" id="PF17836">
    <property type="entry name" value="PglD_N"/>
    <property type="match status" value="1"/>
</dbReference>
<reference evidence="5 6" key="1">
    <citation type="journal article" date="2012" name="J. Bacteriol.">
        <title>Draft Genome Sequence of Agrobacterium albertimagni Strain AOL15.</title>
        <authorList>
            <person name="Trimble W.L."/>
            <person name="Phung le T."/>
            <person name="Meyer F."/>
            <person name="Gilbert J.A."/>
            <person name="Silver S."/>
        </authorList>
    </citation>
    <scope>NUCLEOTIDE SEQUENCE [LARGE SCALE GENOMIC DNA]</scope>
    <source>
        <strain evidence="5 6">AOL15</strain>
    </source>
</reference>
<dbReference type="OrthoDB" id="9815592at2"/>
<dbReference type="Pfam" id="PF00132">
    <property type="entry name" value="Hexapep"/>
    <property type="match status" value="1"/>
</dbReference>
<evidence type="ECO:0000313" key="5">
    <source>
        <dbReference type="EMBL" id="EKF59376.1"/>
    </source>
</evidence>
<dbReference type="Proteomes" id="UP000007123">
    <property type="component" value="Unassembled WGS sequence"/>
</dbReference>
<dbReference type="EMBL" id="ALJF01000009">
    <property type="protein sequence ID" value="EKF59376.1"/>
    <property type="molecule type" value="Genomic_DNA"/>
</dbReference>
<feature type="site" description="Increases basicity of active site His" evidence="2">
    <location>
        <position position="138"/>
    </location>
</feature>
<gene>
    <name evidence="5" type="ORF">QWE_11276</name>
</gene>
<dbReference type="InterPro" id="IPR050179">
    <property type="entry name" value="Trans_hexapeptide_repeat"/>
</dbReference>
<comment type="caution">
    <text evidence="5">The sequence shown here is derived from an EMBL/GenBank/DDBJ whole genome shotgun (WGS) entry which is preliminary data.</text>
</comment>
<dbReference type="SUPFAM" id="SSF51161">
    <property type="entry name" value="Trimeric LpxA-like enzymes"/>
    <property type="match status" value="1"/>
</dbReference>
<dbReference type="Gene3D" id="2.160.10.10">
    <property type="entry name" value="Hexapeptide repeat proteins"/>
    <property type="match status" value="1"/>
</dbReference>
<dbReference type="PANTHER" id="PTHR43300">
    <property type="entry name" value="ACETYLTRANSFERASE"/>
    <property type="match status" value="1"/>
</dbReference>
<proteinExistence type="inferred from homology"/>
<feature type="binding site" evidence="3">
    <location>
        <position position="146"/>
    </location>
    <ligand>
        <name>acetyl-CoA</name>
        <dbReference type="ChEBI" id="CHEBI:57288"/>
    </ligand>
</feature>
<accession>K2QEE3</accession>
<evidence type="ECO:0000313" key="6">
    <source>
        <dbReference type="Proteomes" id="UP000007123"/>
    </source>
</evidence>
<name>K2QEE3_9HYPH</name>
<dbReference type="RefSeq" id="WP_006726245.1">
    <property type="nucleotide sequence ID" value="NZ_ALJF01000009.1"/>
</dbReference>
<dbReference type="InterPro" id="IPR041561">
    <property type="entry name" value="PglD_N"/>
</dbReference>
<feature type="domain" description="PglD N-terminal" evidence="4">
    <location>
        <begin position="6"/>
        <end position="81"/>
    </location>
</feature>
<evidence type="ECO:0000259" key="4">
    <source>
        <dbReference type="Pfam" id="PF17836"/>
    </source>
</evidence>
<comment type="similarity">
    <text evidence="1">Belongs to the transferase hexapeptide repeat family.</text>
</comment>
<dbReference type="InterPro" id="IPR020019">
    <property type="entry name" value="AcTrfase_PglD-like"/>
</dbReference>
<keyword evidence="6" id="KW-1185">Reference proteome</keyword>
<evidence type="ECO:0000256" key="3">
    <source>
        <dbReference type="PIRSR" id="PIRSR620019-2"/>
    </source>
</evidence>
<evidence type="ECO:0000256" key="1">
    <source>
        <dbReference type="ARBA" id="ARBA00007274"/>
    </source>
</evidence>
<dbReference type="STRING" id="1156935.QWE_11276"/>
<evidence type="ECO:0000256" key="2">
    <source>
        <dbReference type="PIRSR" id="PIRSR620019-1"/>
    </source>
</evidence>
<protein>
    <recommendedName>
        <fullName evidence="4">PglD N-terminal domain-containing protein</fullName>
    </recommendedName>
</protein>
<dbReference type="eggNOG" id="COG0110">
    <property type="taxonomic scope" value="Bacteria"/>
</dbReference>
<dbReference type="AlphaFoldDB" id="K2QEE3"/>
<dbReference type="InterPro" id="IPR001451">
    <property type="entry name" value="Hexapep"/>
</dbReference>
<dbReference type="PANTHER" id="PTHR43300:SF7">
    <property type="entry name" value="UDP-N-ACETYLBACILLOSAMINE N-ACETYLTRANSFERASE"/>
    <property type="match status" value="1"/>
</dbReference>
<sequence>MPTDPINVIGAGGQGAVTVDALLAAGVEPDTIEVWTEDEVSSEFKLFGIQVRHLSGAERLTGRDVHVSIGDNVVRQRVSRNLVAVGAKLRTIIHPMATVSAHASVGVGAFLAAGSIVAARATIGQGAIINHNSVVDHDCVLGEFVHVAPGATLGGGVTLANLVLIGAGANILPARKIEIGVVVGAGAVVTSDLSAGSTYAGVPAVPLNNRRM</sequence>
<organism evidence="5 6">
    <name type="scientific">Agrobacterium albertimagni AOL15</name>
    <dbReference type="NCBI Taxonomy" id="1156935"/>
    <lineage>
        <taxon>Bacteria</taxon>
        <taxon>Pseudomonadati</taxon>
        <taxon>Pseudomonadota</taxon>
        <taxon>Alphaproteobacteria</taxon>
        <taxon>Hyphomicrobiales</taxon>
        <taxon>Rhizobiaceae</taxon>
        <taxon>Rhizobium/Agrobacterium group</taxon>
        <taxon>Agrobacterium</taxon>
    </lineage>
</organism>